<gene>
    <name evidence="2" type="ORF">DFI_16855</name>
</gene>
<evidence type="ECO:0000313" key="3">
    <source>
        <dbReference type="Proteomes" id="UP000259030"/>
    </source>
</evidence>
<name>A0A221T1V3_9DEIO</name>
<geneLocation type="plasmid" evidence="3">
    <name>pdfi2</name>
</geneLocation>
<dbReference type="Proteomes" id="UP000259030">
    <property type="component" value="Plasmid pDFI2"/>
</dbReference>
<keyword evidence="1" id="KW-0472">Membrane</keyword>
<dbReference type="KEGG" id="dfc:DFI_16855"/>
<dbReference type="Pfam" id="PF20617">
    <property type="entry name" value="DUF6803"/>
    <property type="match status" value="1"/>
</dbReference>
<evidence type="ECO:0000256" key="1">
    <source>
        <dbReference type="SAM" id="Phobius"/>
    </source>
</evidence>
<reference evidence="2 3" key="1">
    <citation type="submission" date="2017-05" db="EMBL/GenBank/DDBJ databases">
        <title>The complete genome sequence of Deinococcus ficus isolated from the rhizosphere of the Ficus religiosa L. in Taiwan.</title>
        <authorList>
            <person name="Wu K.-M."/>
            <person name="Liao T.-L."/>
            <person name="Liu Y.-M."/>
            <person name="Young C.-C."/>
            <person name="Tsai S.-F."/>
        </authorList>
    </citation>
    <scope>NUCLEOTIDE SEQUENCE [LARGE SCALE GENOMIC DNA]</scope>
    <source>
        <strain evidence="2 3">CC-FR2-10</strain>
        <plasmid evidence="3">pdfi2</plasmid>
    </source>
</reference>
<sequence length="83" mass="9076">MTNAVLPITAAGEWRRLSDMIAVGAYLLGLIPLAGIALIDSQLVLRTSTEDVRLNSHVLMFAVLLVVAHVAMILRMLTPIMRH</sequence>
<dbReference type="AlphaFoldDB" id="A0A221T1V3"/>
<keyword evidence="2" id="KW-0614">Plasmid</keyword>
<keyword evidence="1" id="KW-0812">Transmembrane</keyword>
<keyword evidence="1" id="KW-1133">Transmembrane helix</keyword>
<dbReference type="RefSeq" id="WP_051307553.1">
    <property type="nucleotide sequence ID" value="NZ_CP021083.1"/>
</dbReference>
<organism evidence="2 3">
    <name type="scientific">Deinococcus ficus</name>
    <dbReference type="NCBI Taxonomy" id="317577"/>
    <lineage>
        <taxon>Bacteria</taxon>
        <taxon>Thermotogati</taxon>
        <taxon>Deinococcota</taxon>
        <taxon>Deinococci</taxon>
        <taxon>Deinococcales</taxon>
        <taxon>Deinococcaceae</taxon>
        <taxon>Deinococcus</taxon>
    </lineage>
</organism>
<protein>
    <submittedName>
        <fullName evidence="2">Uncharacterized protein</fullName>
    </submittedName>
</protein>
<feature type="transmembrane region" description="Helical" evidence="1">
    <location>
        <begin position="59"/>
        <end position="77"/>
    </location>
</feature>
<feature type="transmembrane region" description="Helical" evidence="1">
    <location>
        <begin position="20"/>
        <end position="39"/>
    </location>
</feature>
<evidence type="ECO:0000313" key="2">
    <source>
        <dbReference type="EMBL" id="ASN82859.1"/>
    </source>
</evidence>
<keyword evidence="3" id="KW-1185">Reference proteome</keyword>
<accession>A0A221T1V3</accession>
<proteinExistence type="predicted"/>
<dbReference type="EMBL" id="CP021083">
    <property type="protein sequence ID" value="ASN82859.1"/>
    <property type="molecule type" value="Genomic_DNA"/>
</dbReference>
<dbReference type="InterPro" id="IPR046547">
    <property type="entry name" value="DUF6803"/>
</dbReference>